<proteinExistence type="predicted"/>
<keyword evidence="6" id="KW-0902">Two-component regulatory system</keyword>
<evidence type="ECO:0000259" key="8">
    <source>
        <dbReference type="PROSITE" id="PS50109"/>
    </source>
</evidence>
<reference evidence="10 11" key="1">
    <citation type="submission" date="2020-08" db="EMBL/GenBank/DDBJ databases">
        <title>Genome public.</title>
        <authorList>
            <person name="Liu C."/>
            <person name="Sun Q."/>
        </authorList>
    </citation>
    <scope>NUCLEOTIDE SEQUENCE [LARGE SCALE GENOMIC DNA]</scope>
    <source>
        <strain evidence="10 11">NSJ-6</strain>
    </source>
</reference>
<dbReference type="InterPro" id="IPR050736">
    <property type="entry name" value="Sensor_HK_Regulatory"/>
</dbReference>
<sequence>MESIFNCIDECIMVLDESNTIEFCNNSLLKRLNYKSDELVKKNLINFVKDIINLDNDGEIVFYDNKNNSIKFTYKINTDTWKGNSAKILVLKEEGYSKTDLELILENIPLLAWIKDLQGKYIYVNRAYCNKVGLSKEEIIGKHDRDIFCEEDAIVIEEEDRRLIDQKCNIMEKENIRLSNKLKLFFVVKDVILDEKENAKRSFGMAYDITENRRLEDDRRKLEKEIEEERIRNEFFNNISHEFKTPLNVILSTTQLIGRYIKDKDIITISKDKIKNYIEMIENNSYRLLRLTDNLIDITKIDIGECKVRLENNDIVSIVENVVLTACDYIGNINSEIIFDTDVEEEIIAFDQEKVEKIILNLLSNAVKYGKDNGKIFVNIKSYENDIEISVKDNGIGISPDKINNIFDRFVQEDKSLSRKQEGSGLGLALVKSLVEMHNGSVRVKSELGKGSEFTITLPAKKVVKNEQLKFNICNQTIFEKCMIEFSDIYAII</sequence>
<dbReference type="CDD" id="cd00082">
    <property type="entry name" value="HisKA"/>
    <property type="match status" value="1"/>
</dbReference>
<dbReference type="RefSeq" id="WP_081921798.1">
    <property type="nucleotide sequence ID" value="NZ_JACOOO010000004.1"/>
</dbReference>
<dbReference type="InterPro" id="IPR035965">
    <property type="entry name" value="PAS-like_dom_sf"/>
</dbReference>
<dbReference type="Gene3D" id="3.30.565.10">
    <property type="entry name" value="Histidine kinase-like ATPase, C-terminal domain"/>
    <property type="match status" value="1"/>
</dbReference>
<dbReference type="CDD" id="cd16922">
    <property type="entry name" value="HATPase_EvgS-ArcB-TorS-like"/>
    <property type="match status" value="1"/>
</dbReference>
<dbReference type="InterPro" id="IPR005467">
    <property type="entry name" value="His_kinase_dom"/>
</dbReference>
<dbReference type="SMART" id="SM00388">
    <property type="entry name" value="HisKA"/>
    <property type="match status" value="1"/>
</dbReference>
<dbReference type="SUPFAM" id="SSF55785">
    <property type="entry name" value="PYP-like sensor domain (PAS domain)"/>
    <property type="match status" value="2"/>
</dbReference>
<dbReference type="Pfam" id="PF08448">
    <property type="entry name" value="PAS_4"/>
    <property type="match status" value="1"/>
</dbReference>
<evidence type="ECO:0000313" key="10">
    <source>
        <dbReference type="EMBL" id="MBC5627703.1"/>
    </source>
</evidence>
<dbReference type="SMART" id="SM00091">
    <property type="entry name" value="PAS"/>
    <property type="match status" value="2"/>
</dbReference>
<dbReference type="NCBIfam" id="TIGR00229">
    <property type="entry name" value="sensory_box"/>
    <property type="match status" value="1"/>
</dbReference>
<protein>
    <recommendedName>
        <fullName evidence="2">histidine kinase</fullName>
        <ecNumber evidence="2">2.7.13.3</ecNumber>
    </recommendedName>
</protein>
<gene>
    <name evidence="10" type="ORF">H8S20_02240</name>
</gene>
<dbReference type="InterPro" id="IPR003661">
    <property type="entry name" value="HisK_dim/P_dom"/>
</dbReference>
<dbReference type="InterPro" id="IPR036097">
    <property type="entry name" value="HisK_dim/P_sf"/>
</dbReference>
<dbReference type="InterPro" id="IPR013656">
    <property type="entry name" value="PAS_4"/>
</dbReference>
<organism evidence="10 11">
    <name type="scientific">Clostridium hominis</name>
    <dbReference type="NCBI Taxonomy" id="2763036"/>
    <lineage>
        <taxon>Bacteria</taxon>
        <taxon>Bacillati</taxon>
        <taxon>Bacillota</taxon>
        <taxon>Clostridia</taxon>
        <taxon>Eubacteriales</taxon>
        <taxon>Clostridiaceae</taxon>
        <taxon>Clostridium</taxon>
    </lineage>
</organism>
<dbReference type="EMBL" id="JACOOO010000004">
    <property type="protein sequence ID" value="MBC5627703.1"/>
    <property type="molecule type" value="Genomic_DNA"/>
</dbReference>
<dbReference type="Pfam" id="PF13426">
    <property type="entry name" value="PAS_9"/>
    <property type="match status" value="1"/>
</dbReference>
<dbReference type="SUPFAM" id="SSF47384">
    <property type="entry name" value="Homodimeric domain of signal transducing histidine kinase"/>
    <property type="match status" value="1"/>
</dbReference>
<evidence type="ECO:0000256" key="6">
    <source>
        <dbReference type="ARBA" id="ARBA00023012"/>
    </source>
</evidence>
<dbReference type="InterPro" id="IPR036890">
    <property type="entry name" value="HATPase_C_sf"/>
</dbReference>
<evidence type="ECO:0000256" key="7">
    <source>
        <dbReference type="SAM" id="Coils"/>
    </source>
</evidence>
<dbReference type="Pfam" id="PF00512">
    <property type="entry name" value="HisKA"/>
    <property type="match status" value="1"/>
</dbReference>
<dbReference type="GO" id="GO:0016301">
    <property type="term" value="F:kinase activity"/>
    <property type="evidence" value="ECO:0007669"/>
    <property type="project" value="UniProtKB-KW"/>
</dbReference>
<evidence type="ECO:0000256" key="3">
    <source>
        <dbReference type="ARBA" id="ARBA00022553"/>
    </source>
</evidence>
<dbReference type="PROSITE" id="PS50109">
    <property type="entry name" value="HIS_KIN"/>
    <property type="match status" value="1"/>
</dbReference>
<dbReference type="Gene3D" id="1.10.287.130">
    <property type="match status" value="1"/>
</dbReference>
<keyword evidence="11" id="KW-1185">Reference proteome</keyword>
<feature type="domain" description="PAS" evidence="9">
    <location>
        <begin position="97"/>
        <end position="167"/>
    </location>
</feature>
<dbReference type="Proteomes" id="UP000596929">
    <property type="component" value="Unassembled WGS sequence"/>
</dbReference>
<dbReference type="PANTHER" id="PTHR43711">
    <property type="entry name" value="TWO-COMPONENT HISTIDINE KINASE"/>
    <property type="match status" value="1"/>
</dbReference>
<comment type="caution">
    <text evidence="10">The sequence shown here is derived from an EMBL/GenBank/DDBJ whole genome shotgun (WGS) entry which is preliminary data.</text>
</comment>
<evidence type="ECO:0000256" key="5">
    <source>
        <dbReference type="ARBA" id="ARBA00022777"/>
    </source>
</evidence>
<dbReference type="EC" id="2.7.13.3" evidence="2"/>
<dbReference type="PROSITE" id="PS50112">
    <property type="entry name" value="PAS"/>
    <property type="match status" value="2"/>
</dbReference>
<comment type="catalytic activity">
    <reaction evidence="1">
        <text>ATP + protein L-histidine = ADP + protein N-phospho-L-histidine.</text>
        <dbReference type="EC" id="2.7.13.3"/>
    </reaction>
</comment>
<accession>A0ABR7D8Q2</accession>
<evidence type="ECO:0000256" key="1">
    <source>
        <dbReference type="ARBA" id="ARBA00000085"/>
    </source>
</evidence>
<dbReference type="InterPro" id="IPR003594">
    <property type="entry name" value="HATPase_dom"/>
</dbReference>
<evidence type="ECO:0000256" key="4">
    <source>
        <dbReference type="ARBA" id="ARBA00022679"/>
    </source>
</evidence>
<evidence type="ECO:0000259" key="9">
    <source>
        <dbReference type="PROSITE" id="PS50112"/>
    </source>
</evidence>
<keyword evidence="7" id="KW-0175">Coiled coil</keyword>
<evidence type="ECO:0000256" key="2">
    <source>
        <dbReference type="ARBA" id="ARBA00012438"/>
    </source>
</evidence>
<dbReference type="InterPro" id="IPR000014">
    <property type="entry name" value="PAS"/>
</dbReference>
<dbReference type="Gene3D" id="3.30.450.20">
    <property type="entry name" value="PAS domain"/>
    <property type="match status" value="2"/>
</dbReference>
<dbReference type="Pfam" id="PF02518">
    <property type="entry name" value="HATPase_c"/>
    <property type="match status" value="1"/>
</dbReference>
<feature type="domain" description="Histidine kinase" evidence="8">
    <location>
        <begin position="238"/>
        <end position="462"/>
    </location>
</feature>
<dbReference type="SMART" id="SM00387">
    <property type="entry name" value="HATPase_c"/>
    <property type="match status" value="1"/>
</dbReference>
<feature type="coiled-coil region" evidence="7">
    <location>
        <begin position="212"/>
        <end position="239"/>
    </location>
</feature>
<dbReference type="PRINTS" id="PR00344">
    <property type="entry name" value="BCTRLSENSOR"/>
</dbReference>
<keyword evidence="5 10" id="KW-0418">Kinase</keyword>
<name>A0ABR7D8Q2_9CLOT</name>
<keyword evidence="3" id="KW-0597">Phosphoprotein</keyword>
<evidence type="ECO:0000313" key="11">
    <source>
        <dbReference type="Proteomes" id="UP000596929"/>
    </source>
</evidence>
<dbReference type="InterPro" id="IPR004358">
    <property type="entry name" value="Sig_transdc_His_kin-like_C"/>
</dbReference>
<feature type="domain" description="PAS" evidence="9">
    <location>
        <begin position="1"/>
        <end position="56"/>
    </location>
</feature>
<keyword evidence="4" id="KW-0808">Transferase</keyword>
<dbReference type="SUPFAM" id="SSF55874">
    <property type="entry name" value="ATPase domain of HSP90 chaperone/DNA topoisomerase II/histidine kinase"/>
    <property type="match status" value="1"/>
</dbReference>
<dbReference type="CDD" id="cd00130">
    <property type="entry name" value="PAS"/>
    <property type="match status" value="1"/>
</dbReference>
<dbReference type="PANTHER" id="PTHR43711:SF26">
    <property type="entry name" value="SENSOR HISTIDINE KINASE RCSC"/>
    <property type="match status" value="1"/>
</dbReference>